<dbReference type="AlphaFoldDB" id="A0A154PKK9"/>
<accession>A0A154PKK9</accession>
<protein>
    <submittedName>
        <fullName evidence="2">Uncharacterized protein</fullName>
    </submittedName>
</protein>
<evidence type="ECO:0000256" key="1">
    <source>
        <dbReference type="SAM" id="SignalP"/>
    </source>
</evidence>
<feature type="signal peptide" evidence="1">
    <location>
        <begin position="1"/>
        <end position="17"/>
    </location>
</feature>
<reference evidence="2 3" key="1">
    <citation type="submission" date="2015-07" db="EMBL/GenBank/DDBJ databases">
        <title>The genome of Dufourea novaeangliae.</title>
        <authorList>
            <person name="Pan H."/>
            <person name="Kapheim K."/>
        </authorList>
    </citation>
    <scope>NUCLEOTIDE SEQUENCE [LARGE SCALE GENOMIC DNA]</scope>
    <source>
        <strain evidence="2">0120121106</strain>
        <tissue evidence="2">Whole body</tissue>
    </source>
</reference>
<dbReference type="GO" id="GO:0005549">
    <property type="term" value="F:odorant binding"/>
    <property type="evidence" value="ECO:0007669"/>
    <property type="project" value="InterPro"/>
</dbReference>
<keyword evidence="3" id="KW-1185">Reference proteome</keyword>
<sequence length="107" mass="11971">MKTIVIFLCLCIGSALAQQNWTDKPQYEKYNECVRAIGIMADIVKKMVTNPVDQKELDCMTACTMKDGIEDGSINVDAVKKVILDDLSTDDILNAVKKCENVSKYYV</sequence>
<keyword evidence="1" id="KW-0732">Signal</keyword>
<dbReference type="Gene3D" id="1.10.238.20">
    <property type="entry name" value="Pheromone/general odorant binding protein domain"/>
    <property type="match status" value="1"/>
</dbReference>
<name>A0A154PKK9_DUFNO</name>
<evidence type="ECO:0000313" key="3">
    <source>
        <dbReference type="Proteomes" id="UP000076502"/>
    </source>
</evidence>
<proteinExistence type="predicted"/>
<gene>
    <name evidence="2" type="ORF">WN55_03923</name>
</gene>
<dbReference type="InterPro" id="IPR036728">
    <property type="entry name" value="PBP_GOBP_sf"/>
</dbReference>
<dbReference type="Proteomes" id="UP000076502">
    <property type="component" value="Unassembled WGS sequence"/>
</dbReference>
<feature type="chain" id="PRO_5007599591" evidence="1">
    <location>
        <begin position="18"/>
        <end position="107"/>
    </location>
</feature>
<evidence type="ECO:0000313" key="2">
    <source>
        <dbReference type="EMBL" id="KZC12386.1"/>
    </source>
</evidence>
<dbReference type="SUPFAM" id="SSF47565">
    <property type="entry name" value="Insect pheromone/odorant-binding proteins"/>
    <property type="match status" value="1"/>
</dbReference>
<organism evidence="2 3">
    <name type="scientific">Dufourea novaeangliae</name>
    <name type="common">Sweat bee</name>
    <dbReference type="NCBI Taxonomy" id="178035"/>
    <lineage>
        <taxon>Eukaryota</taxon>
        <taxon>Metazoa</taxon>
        <taxon>Ecdysozoa</taxon>
        <taxon>Arthropoda</taxon>
        <taxon>Hexapoda</taxon>
        <taxon>Insecta</taxon>
        <taxon>Pterygota</taxon>
        <taxon>Neoptera</taxon>
        <taxon>Endopterygota</taxon>
        <taxon>Hymenoptera</taxon>
        <taxon>Apocrita</taxon>
        <taxon>Aculeata</taxon>
        <taxon>Apoidea</taxon>
        <taxon>Anthophila</taxon>
        <taxon>Halictidae</taxon>
        <taxon>Rophitinae</taxon>
        <taxon>Dufourea</taxon>
    </lineage>
</organism>
<dbReference type="EMBL" id="KQ434948">
    <property type="protein sequence ID" value="KZC12386.1"/>
    <property type="molecule type" value="Genomic_DNA"/>
</dbReference>